<protein>
    <recommendedName>
        <fullName evidence="4">MARVEL domain-containing protein</fullName>
    </recommendedName>
</protein>
<evidence type="ECO:0000256" key="1">
    <source>
        <dbReference type="SAM" id="Phobius"/>
    </source>
</evidence>
<gene>
    <name evidence="2" type="ORF">TSAR_014132</name>
</gene>
<organism evidence="2 3">
    <name type="scientific">Trichomalopsis sarcophagae</name>
    <dbReference type="NCBI Taxonomy" id="543379"/>
    <lineage>
        <taxon>Eukaryota</taxon>
        <taxon>Metazoa</taxon>
        <taxon>Ecdysozoa</taxon>
        <taxon>Arthropoda</taxon>
        <taxon>Hexapoda</taxon>
        <taxon>Insecta</taxon>
        <taxon>Pterygota</taxon>
        <taxon>Neoptera</taxon>
        <taxon>Endopterygota</taxon>
        <taxon>Hymenoptera</taxon>
        <taxon>Apocrita</taxon>
        <taxon>Proctotrupomorpha</taxon>
        <taxon>Chalcidoidea</taxon>
        <taxon>Pteromalidae</taxon>
        <taxon>Pteromalinae</taxon>
        <taxon>Trichomalopsis</taxon>
    </lineage>
</organism>
<evidence type="ECO:0000313" key="2">
    <source>
        <dbReference type="EMBL" id="OXU25703.1"/>
    </source>
</evidence>
<accession>A0A232F5G2</accession>
<keyword evidence="1" id="KW-1133">Transmembrane helix</keyword>
<keyword evidence="1" id="KW-0812">Transmembrane</keyword>
<keyword evidence="3" id="KW-1185">Reference proteome</keyword>
<reference evidence="2 3" key="1">
    <citation type="journal article" date="2017" name="Curr. Biol.">
        <title>The Evolution of Venom by Co-option of Single-Copy Genes.</title>
        <authorList>
            <person name="Martinson E.O."/>
            <person name="Mrinalini"/>
            <person name="Kelkar Y.D."/>
            <person name="Chang C.H."/>
            <person name="Werren J.H."/>
        </authorList>
    </citation>
    <scope>NUCLEOTIDE SEQUENCE [LARGE SCALE GENOMIC DNA]</scope>
    <source>
        <strain evidence="2 3">Alberta</strain>
        <tissue evidence="2">Whole body</tissue>
    </source>
</reference>
<dbReference type="Proteomes" id="UP000215335">
    <property type="component" value="Unassembled WGS sequence"/>
</dbReference>
<dbReference type="OrthoDB" id="7694761at2759"/>
<comment type="caution">
    <text evidence="2">The sequence shown here is derived from an EMBL/GenBank/DDBJ whole genome shotgun (WGS) entry which is preliminary data.</text>
</comment>
<feature type="transmembrane region" description="Helical" evidence="1">
    <location>
        <begin position="27"/>
        <end position="44"/>
    </location>
</feature>
<keyword evidence="1" id="KW-0472">Membrane</keyword>
<name>A0A232F5G2_9HYME</name>
<feature type="transmembrane region" description="Helical" evidence="1">
    <location>
        <begin position="56"/>
        <end position="75"/>
    </location>
</feature>
<proteinExistence type="predicted"/>
<evidence type="ECO:0000313" key="3">
    <source>
        <dbReference type="Proteomes" id="UP000215335"/>
    </source>
</evidence>
<evidence type="ECO:0008006" key="4">
    <source>
        <dbReference type="Google" id="ProtNLM"/>
    </source>
</evidence>
<dbReference type="AlphaFoldDB" id="A0A232F5G2"/>
<dbReference type="EMBL" id="NNAY01000965">
    <property type="protein sequence ID" value="OXU25703.1"/>
    <property type="molecule type" value="Genomic_DNA"/>
</dbReference>
<feature type="transmembrane region" description="Helical" evidence="1">
    <location>
        <begin position="87"/>
        <end position="108"/>
    </location>
</feature>
<feature type="transmembrane region" description="Helical" evidence="1">
    <location>
        <begin position="120"/>
        <end position="144"/>
    </location>
</feature>
<sequence length="146" mass="15979">MIGPIYAAPIQTCCDRSTVPIVKPIRIFQFILVTLLFALTCHTVSKDSPYGQTEAAAIWALFATFLLITLVDIVSQCGSDPIPDTPMFLFGVLGTLFFLMAAGDILIASRKNGITGIWRLMLAVILSITCALLFLLDVLLIFLYGY</sequence>